<dbReference type="GO" id="GO:0019171">
    <property type="term" value="F:(3R)-hydroxyacyl-[acyl-carrier-protein] dehydratase activity"/>
    <property type="evidence" value="ECO:0007669"/>
    <property type="project" value="TreeGrafter"/>
</dbReference>
<feature type="domain" description="MaoC-like" evidence="1">
    <location>
        <begin position="92"/>
        <end position="186"/>
    </location>
</feature>
<dbReference type="Gene3D" id="3.10.129.10">
    <property type="entry name" value="Hotdog Thioesterase"/>
    <property type="match status" value="1"/>
</dbReference>
<dbReference type="AlphaFoldDB" id="U1N5T8"/>
<dbReference type="PANTHER" id="PTHR43437:SF3">
    <property type="entry name" value="HYDROXYACYL-THIOESTER DEHYDRATASE TYPE 2, MITOCHONDRIAL"/>
    <property type="match status" value="1"/>
</dbReference>
<dbReference type="GO" id="GO:0006633">
    <property type="term" value="P:fatty acid biosynthetic process"/>
    <property type="evidence" value="ECO:0007669"/>
    <property type="project" value="TreeGrafter"/>
</dbReference>
<gene>
    <name evidence="2" type="ORF">J07HQW1_02024</name>
</gene>
<dbReference type="Proteomes" id="UP000030649">
    <property type="component" value="Unassembled WGS sequence"/>
</dbReference>
<evidence type="ECO:0000313" key="2">
    <source>
        <dbReference type="EMBL" id="ERG91990.1"/>
    </source>
</evidence>
<evidence type="ECO:0000313" key="3">
    <source>
        <dbReference type="Proteomes" id="UP000030649"/>
    </source>
</evidence>
<dbReference type="CDD" id="cd03449">
    <property type="entry name" value="R_hydratase"/>
    <property type="match status" value="1"/>
</dbReference>
<name>U1N5T8_9EURY</name>
<dbReference type="InterPro" id="IPR050965">
    <property type="entry name" value="UPF0336/Enoyl-CoA_hydratase"/>
</dbReference>
<protein>
    <submittedName>
        <fullName evidence="2">Acyl dehydratase</fullName>
    </submittedName>
</protein>
<dbReference type="InterPro" id="IPR029069">
    <property type="entry name" value="HotDog_dom_sf"/>
</dbReference>
<evidence type="ECO:0000259" key="1">
    <source>
        <dbReference type="Pfam" id="PF01575"/>
    </source>
</evidence>
<accession>U1N5T8</accession>
<dbReference type="STRING" id="1238424.J07HQW1_02024"/>
<dbReference type="SUPFAM" id="SSF54637">
    <property type="entry name" value="Thioesterase/thiol ester dehydrase-isomerase"/>
    <property type="match status" value="1"/>
</dbReference>
<proteinExistence type="predicted"/>
<organism evidence="2 3">
    <name type="scientific">Haloquadratum walsbyi J07HQW1</name>
    <dbReference type="NCBI Taxonomy" id="1238424"/>
    <lineage>
        <taxon>Archaea</taxon>
        <taxon>Methanobacteriati</taxon>
        <taxon>Methanobacteriota</taxon>
        <taxon>Stenosarchaea group</taxon>
        <taxon>Halobacteria</taxon>
        <taxon>Halobacteriales</taxon>
        <taxon>Haloferacaceae</taxon>
        <taxon>Haloquadratum</taxon>
    </lineage>
</organism>
<dbReference type="EMBL" id="KE356560">
    <property type="protein sequence ID" value="ERG91990.1"/>
    <property type="molecule type" value="Genomic_DNA"/>
</dbReference>
<dbReference type="InterPro" id="IPR002539">
    <property type="entry name" value="MaoC-like_dom"/>
</dbReference>
<reference evidence="2 3" key="1">
    <citation type="journal article" date="2013" name="PLoS ONE">
        <title>Assembly-driven community genomics of a hypersaline microbial ecosystem.</title>
        <authorList>
            <person name="Podell S."/>
            <person name="Ugalde J.A."/>
            <person name="Narasingarao P."/>
            <person name="Banfield J.F."/>
            <person name="Heidelberg K.B."/>
            <person name="Allen E.E."/>
        </authorList>
    </citation>
    <scope>NUCLEOTIDE SEQUENCE [LARGE SCALE GENOMIC DNA]</scope>
    <source>
        <strain evidence="3">J07HQW1</strain>
    </source>
</reference>
<dbReference type="PANTHER" id="PTHR43437">
    <property type="entry name" value="HYDROXYACYL-THIOESTER DEHYDRATASE TYPE 2, MITOCHONDRIAL-RELATED"/>
    <property type="match status" value="1"/>
</dbReference>
<dbReference type="Pfam" id="PF01575">
    <property type="entry name" value="MaoC_dehydratas"/>
    <property type="match status" value="1"/>
</dbReference>
<sequence>MTSDQSSMTDSFEGMATAWLESSTAVSKNMARMCSNIAAANRELWSQTMNSTESPNRESGDDSIAYSKSSWTTVQSVETVEELEVGDEVIFKKELTDSDVHAFADISGDTNRLHLDDEFASETRFGRRIVHGTLASGLISSALARLPGMIVYLSQDLDFERPVDIGTTVEATVSIVETLDGDRYRLNTTVQTEDGTTVIDGEAIVLIDTPPATETETGTDRQTQTQTQLKLNKLTQGYRPYQHE</sequence>
<dbReference type="HOGENOM" id="CLU_094876_3_0_2"/>